<protein>
    <recommendedName>
        <fullName evidence="4">Hydrophobin</fullName>
    </recommendedName>
</protein>
<feature type="signal peptide" evidence="1">
    <location>
        <begin position="1"/>
        <end position="30"/>
    </location>
</feature>
<dbReference type="AlphaFoldDB" id="A0A2T4BRR0"/>
<proteinExistence type="predicted"/>
<evidence type="ECO:0008006" key="4">
    <source>
        <dbReference type="Google" id="ProtNLM"/>
    </source>
</evidence>
<evidence type="ECO:0000313" key="3">
    <source>
        <dbReference type="Proteomes" id="UP000240760"/>
    </source>
</evidence>
<gene>
    <name evidence="2" type="ORF">M440DRAFT_1405997</name>
</gene>
<keyword evidence="3" id="KW-1185">Reference proteome</keyword>
<dbReference type="EMBL" id="KZ679144">
    <property type="protein sequence ID" value="PTB71956.1"/>
    <property type="molecule type" value="Genomic_DNA"/>
</dbReference>
<sequence>MLPLGSKPRARALRLVAVAVAAAAGASCRGEPCCNALRASPISSVTSKIVSLV</sequence>
<name>A0A2T4BRR0_TRILO</name>
<keyword evidence="1" id="KW-0732">Signal</keyword>
<evidence type="ECO:0000313" key="2">
    <source>
        <dbReference type="EMBL" id="PTB71956.1"/>
    </source>
</evidence>
<accession>A0A2T4BRR0</accession>
<dbReference type="PROSITE" id="PS51257">
    <property type="entry name" value="PROKAR_LIPOPROTEIN"/>
    <property type="match status" value="1"/>
</dbReference>
<dbReference type="Proteomes" id="UP000240760">
    <property type="component" value="Unassembled WGS sequence"/>
</dbReference>
<organism evidence="2 3">
    <name type="scientific">Trichoderma longibrachiatum ATCC 18648</name>
    <dbReference type="NCBI Taxonomy" id="983965"/>
    <lineage>
        <taxon>Eukaryota</taxon>
        <taxon>Fungi</taxon>
        <taxon>Dikarya</taxon>
        <taxon>Ascomycota</taxon>
        <taxon>Pezizomycotina</taxon>
        <taxon>Sordariomycetes</taxon>
        <taxon>Hypocreomycetidae</taxon>
        <taxon>Hypocreales</taxon>
        <taxon>Hypocreaceae</taxon>
        <taxon>Trichoderma</taxon>
    </lineage>
</organism>
<feature type="chain" id="PRO_5015555108" description="Hydrophobin" evidence="1">
    <location>
        <begin position="31"/>
        <end position="53"/>
    </location>
</feature>
<reference evidence="2 3" key="1">
    <citation type="submission" date="2016-07" db="EMBL/GenBank/DDBJ databases">
        <title>Multiple horizontal gene transfer events from other fungi enriched the ability of initially mycotrophic Trichoderma (Ascomycota) to feed on dead plant biomass.</title>
        <authorList>
            <consortium name="DOE Joint Genome Institute"/>
            <person name="Aerts A."/>
            <person name="Atanasova L."/>
            <person name="Chenthamara K."/>
            <person name="Zhang J."/>
            <person name="Grujic M."/>
            <person name="Henrissat B."/>
            <person name="Kuo A."/>
            <person name="Salamov A."/>
            <person name="Lipzen A."/>
            <person name="Labutti K."/>
            <person name="Barry K."/>
            <person name="Miao Y."/>
            <person name="Rahimi M.J."/>
            <person name="Shen Q."/>
            <person name="Grigoriev I.V."/>
            <person name="Kubicek C.P."/>
            <person name="Druzhinina I.S."/>
        </authorList>
    </citation>
    <scope>NUCLEOTIDE SEQUENCE [LARGE SCALE GENOMIC DNA]</scope>
    <source>
        <strain evidence="2 3">ATCC 18648</strain>
    </source>
</reference>
<evidence type="ECO:0000256" key="1">
    <source>
        <dbReference type="SAM" id="SignalP"/>
    </source>
</evidence>